<evidence type="ECO:0000313" key="3">
    <source>
        <dbReference type="Proteomes" id="UP000281112"/>
    </source>
</evidence>
<feature type="transmembrane region" description="Helical" evidence="1">
    <location>
        <begin position="12"/>
        <end position="33"/>
    </location>
</feature>
<accession>A0A3N9TC15</accession>
<comment type="caution">
    <text evidence="2">The sequence shown here is derived from an EMBL/GenBank/DDBJ whole genome shotgun (WGS) entry which is preliminary data.</text>
</comment>
<proteinExistence type="predicted"/>
<keyword evidence="1" id="KW-1133">Transmembrane helix</keyword>
<dbReference type="RefSeq" id="WP_124938586.1">
    <property type="nucleotide sequence ID" value="NZ_RJVQ01000010.1"/>
</dbReference>
<evidence type="ECO:0000256" key="1">
    <source>
        <dbReference type="SAM" id="Phobius"/>
    </source>
</evidence>
<reference evidence="2 3" key="1">
    <citation type="submission" date="2018-11" db="EMBL/GenBank/DDBJ databases">
        <title>Vibrio LJC006 sp. nov., isolated from seawater during the bloom of the enteromorpha.</title>
        <authorList>
            <person name="Liang J."/>
        </authorList>
    </citation>
    <scope>NUCLEOTIDE SEQUENCE [LARGE SCALE GENOMIC DNA]</scope>
    <source>
        <strain evidence="2 3">LJC006</strain>
    </source>
</reference>
<keyword evidence="3" id="KW-1185">Reference proteome</keyword>
<dbReference type="OrthoDB" id="5829309at2"/>
<dbReference type="AlphaFoldDB" id="A0A3N9TC15"/>
<keyword evidence="1" id="KW-0812">Transmembrane</keyword>
<evidence type="ECO:0008006" key="4">
    <source>
        <dbReference type="Google" id="ProtNLM"/>
    </source>
</evidence>
<gene>
    <name evidence="2" type="ORF">EES38_17910</name>
</gene>
<dbReference type="Proteomes" id="UP000281112">
    <property type="component" value="Unassembled WGS sequence"/>
</dbReference>
<organism evidence="2 3">
    <name type="scientific">Vibrio viridaestus</name>
    <dbReference type="NCBI Taxonomy" id="2487322"/>
    <lineage>
        <taxon>Bacteria</taxon>
        <taxon>Pseudomonadati</taxon>
        <taxon>Pseudomonadota</taxon>
        <taxon>Gammaproteobacteria</taxon>
        <taxon>Vibrionales</taxon>
        <taxon>Vibrionaceae</taxon>
        <taxon>Vibrio</taxon>
    </lineage>
</organism>
<sequence>MRYNRRKWNNILILSIIFFIVILNLPTLIKTYLIPPDQQASTHLFRPDYTVKAVYSSNWALEKKASQWSLEPRLAISAEELFHRWSQIQGTIVDSDTYNALVSRLPAPESVEVWYQQQEEPQRITLYQLPQFWLFKNWRGDWIAVSVDKDYLFPKKND</sequence>
<evidence type="ECO:0000313" key="2">
    <source>
        <dbReference type="EMBL" id="RQW61737.1"/>
    </source>
</evidence>
<protein>
    <recommendedName>
        <fullName evidence="4">50S ribosomal protein L33</fullName>
    </recommendedName>
</protein>
<dbReference type="EMBL" id="RJVQ01000010">
    <property type="protein sequence ID" value="RQW61737.1"/>
    <property type="molecule type" value="Genomic_DNA"/>
</dbReference>
<keyword evidence="1" id="KW-0472">Membrane</keyword>
<name>A0A3N9TC15_9VIBR</name>